<sequence length="522" mass="59940">MKRLEFGTAGIRGTIGKGEGNLNYAHAQRIAHAYAKYLLNKYKNKEIKIVIGRDNRKKSYSFAVTFAQILYSYGIKIIFSRDICATPFVSFAIMYYEAQGGVNITASHNPKEYNGIKLYNDLAFQCLPEEIDEMLKYFEPYETYDENYDISKGFKLKDYPKAIFITKRIKKIYIDSVAKLAVSNIDKKIDNIKVVYSPLHGTGAKFVPEIFKNIFKTDENGEISNVFYIKEQMKIDSNFSHCSLPNPEKTSAYDLLIKEGTKNKADILLMTDPDSDRVGLAVLHKNEYRLLNGNDTATIISKYLLDNYDFDHDKSYLVYSFVSSNIPEILANKKRIKSYVVPTGFKWIGMIIDEQRKLNNKCFYAFEESYGSLINEELSRDKDAFQSVSLLCKMASEYKKQGLTLVDLLDEIYQQVGYVASEVVDITVSQETNLEDLQTNFSNLKLDGKIIEDYNKKEGFMKANMIKIKFKNDNSWLALRPSGTEPKIKFYIFAFDKSPELAIVKLNNFKNMISQIIDNQNS</sequence>
<dbReference type="PROSITE" id="PS00710">
    <property type="entry name" value="PGM_PMM"/>
    <property type="match status" value="1"/>
</dbReference>
<comment type="caution">
    <text evidence="11">The sequence shown here is derived from an EMBL/GenBank/DDBJ whole genome shotgun (WGS) entry which is preliminary data.</text>
</comment>
<proteinExistence type="inferred from homology"/>
<dbReference type="InterPro" id="IPR005844">
    <property type="entry name" value="A-D-PHexomutase_a/b/a-I"/>
</dbReference>
<reference evidence="11 12" key="1">
    <citation type="submission" date="2021-09" db="EMBL/GenBank/DDBJ databases">
        <title>WGS of Mycoplasma sp. Zaradi2 strains.</title>
        <authorList>
            <person name="Spergser J."/>
        </authorList>
    </citation>
    <scope>NUCLEOTIDE SEQUENCE [LARGE SCALE GENOMIC DNA]</scope>
    <source>
        <strain evidence="11 12">1331</strain>
    </source>
</reference>
<protein>
    <submittedName>
        <fullName evidence="11">Phospho-sugar mutase</fullName>
    </submittedName>
</protein>
<dbReference type="GO" id="GO:0008973">
    <property type="term" value="F:phosphopentomutase activity"/>
    <property type="evidence" value="ECO:0007669"/>
    <property type="project" value="TreeGrafter"/>
</dbReference>
<evidence type="ECO:0000256" key="4">
    <source>
        <dbReference type="ARBA" id="ARBA00022723"/>
    </source>
</evidence>
<evidence type="ECO:0000256" key="7">
    <source>
        <dbReference type="RuleBase" id="RU004326"/>
    </source>
</evidence>
<dbReference type="GO" id="GO:0006166">
    <property type="term" value="P:purine ribonucleoside salvage"/>
    <property type="evidence" value="ECO:0007669"/>
    <property type="project" value="TreeGrafter"/>
</dbReference>
<evidence type="ECO:0000256" key="3">
    <source>
        <dbReference type="ARBA" id="ARBA00022553"/>
    </source>
</evidence>
<dbReference type="Gene3D" id="3.40.120.10">
    <property type="entry name" value="Alpha-D-Glucose-1,6-Bisphosphate, subunit A, domain 3"/>
    <property type="match status" value="3"/>
</dbReference>
<evidence type="ECO:0000313" key="12">
    <source>
        <dbReference type="Proteomes" id="UP000772186"/>
    </source>
</evidence>
<dbReference type="PANTHER" id="PTHR45745">
    <property type="entry name" value="PHOSPHOMANNOMUTASE 45A"/>
    <property type="match status" value="1"/>
</dbReference>
<evidence type="ECO:0000256" key="5">
    <source>
        <dbReference type="ARBA" id="ARBA00022842"/>
    </source>
</evidence>
<dbReference type="RefSeq" id="WP_223644235.1">
    <property type="nucleotide sequence ID" value="NZ_JAIQBY010000001.1"/>
</dbReference>
<evidence type="ECO:0000256" key="1">
    <source>
        <dbReference type="ARBA" id="ARBA00001946"/>
    </source>
</evidence>
<dbReference type="GO" id="GO:0005975">
    <property type="term" value="P:carbohydrate metabolic process"/>
    <property type="evidence" value="ECO:0007669"/>
    <property type="project" value="InterPro"/>
</dbReference>
<evidence type="ECO:0000259" key="8">
    <source>
        <dbReference type="Pfam" id="PF02878"/>
    </source>
</evidence>
<dbReference type="GO" id="GO:0000287">
    <property type="term" value="F:magnesium ion binding"/>
    <property type="evidence" value="ECO:0007669"/>
    <property type="project" value="InterPro"/>
</dbReference>
<dbReference type="Gene3D" id="3.30.310.50">
    <property type="entry name" value="Alpha-D-phosphohexomutase, C-terminal domain"/>
    <property type="match status" value="1"/>
</dbReference>
<evidence type="ECO:0000259" key="10">
    <source>
        <dbReference type="Pfam" id="PF02880"/>
    </source>
</evidence>
<dbReference type="Pfam" id="PF02879">
    <property type="entry name" value="PGM_PMM_II"/>
    <property type="match status" value="1"/>
</dbReference>
<evidence type="ECO:0000259" key="9">
    <source>
        <dbReference type="Pfam" id="PF02879"/>
    </source>
</evidence>
<dbReference type="InterPro" id="IPR005846">
    <property type="entry name" value="A-D-PHexomutase_a/b/a-III"/>
</dbReference>
<accession>A0A953NFH3</accession>
<dbReference type="EMBL" id="JAIQBY010000001">
    <property type="protein sequence ID" value="MBZ4195114.1"/>
    <property type="molecule type" value="Genomic_DNA"/>
</dbReference>
<dbReference type="InterPro" id="IPR005845">
    <property type="entry name" value="A-D-PHexomutase_a/b/a-II"/>
</dbReference>
<dbReference type="InterPro" id="IPR016055">
    <property type="entry name" value="A-D-PHexomutase_a/b/a-I/II/III"/>
</dbReference>
<dbReference type="Pfam" id="PF02878">
    <property type="entry name" value="PGM_PMM_I"/>
    <property type="match status" value="1"/>
</dbReference>
<dbReference type="Proteomes" id="UP000772186">
    <property type="component" value="Unassembled WGS sequence"/>
</dbReference>
<keyword evidence="5 7" id="KW-0460">Magnesium</keyword>
<dbReference type="PANTHER" id="PTHR45745:SF1">
    <property type="entry name" value="PHOSPHOGLUCOMUTASE 2B-RELATED"/>
    <property type="match status" value="1"/>
</dbReference>
<dbReference type="CDD" id="cd05799">
    <property type="entry name" value="PGM2"/>
    <property type="match status" value="1"/>
</dbReference>
<dbReference type="PRINTS" id="PR00509">
    <property type="entry name" value="PGMPMM"/>
</dbReference>
<comment type="similarity">
    <text evidence="2 7">Belongs to the phosphohexose mutase family.</text>
</comment>
<feature type="domain" description="Alpha-D-phosphohexomutase alpha/beta/alpha" evidence="10">
    <location>
        <begin position="292"/>
        <end position="414"/>
    </location>
</feature>
<evidence type="ECO:0000313" key="11">
    <source>
        <dbReference type="EMBL" id="MBZ4195114.1"/>
    </source>
</evidence>
<feature type="domain" description="Alpha-D-phosphohexomutase alpha/beta/alpha" evidence="9">
    <location>
        <begin position="172"/>
        <end position="281"/>
    </location>
</feature>
<keyword evidence="12" id="KW-1185">Reference proteome</keyword>
<evidence type="ECO:0000256" key="2">
    <source>
        <dbReference type="ARBA" id="ARBA00010231"/>
    </source>
</evidence>
<keyword evidence="6" id="KW-0413">Isomerase</keyword>
<name>A0A953NFH3_9MOLU</name>
<keyword evidence="3" id="KW-0597">Phosphoprotein</keyword>
<organism evidence="11 12">
    <name type="scientific">Mycoplasma tauri</name>
    <dbReference type="NCBI Taxonomy" id="547987"/>
    <lineage>
        <taxon>Bacteria</taxon>
        <taxon>Bacillati</taxon>
        <taxon>Mycoplasmatota</taxon>
        <taxon>Mollicutes</taxon>
        <taxon>Mycoplasmataceae</taxon>
        <taxon>Mycoplasma</taxon>
    </lineage>
</organism>
<feature type="domain" description="Alpha-D-phosphohexomutase alpha/beta/alpha" evidence="8">
    <location>
        <begin position="4"/>
        <end position="141"/>
    </location>
</feature>
<dbReference type="AlphaFoldDB" id="A0A953NFH3"/>
<dbReference type="InterPro" id="IPR005841">
    <property type="entry name" value="Alpha-D-phosphohexomutase_SF"/>
</dbReference>
<comment type="cofactor">
    <cofactor evidence="1">
        <name>Mg(2+)</name>
        <dbReference type="ChEBI" id="CHEBI:18420"/>
    </cofactor>
</comment>
<dbReference type="InterPro" id="IPR016066">
    <property type="entry name" value="A-D-PHexomutase_CS"/>
</dbReference>
<evidence type="ECO:0000256" key="6">
    <source>
        <dbReference type="ARBA" id="ARBA00023235"/>
    </source>
</evidence>
<gene>
    <name evidence="11" type="ORF">LAD73_00020</name>
</gene>
<dbReference type="SUPFAM" id="SSF55957">
    <property type="entry name" value="Phosphoglucomutase, C-terminal domain"/>
    <property type="match status" value="1"/>
</dbReference>
<dbReference type="Pfam" id="PF02880">
    <property type="entry name" value="PGM_PMM_III"/>
    <property type="match status" value="1"/>
</dbReference>
<dbReference type="InterPro" id="IPR036900">
    <property type="entry name" value="A-D-PHexomutase_C_sf"/>
</dbReference>
<keyword evidence="4 7" id="KW-0479">Metal-binding</keyword>
<dbReference type="SUPFAM" id="SSF53738">
    <property type="entry name" value="Phosphoglucomutase, first 3 domains"/>
    <property type="match status" value="3"/>
</dbReference>